<dbReference type="EMBL" id="JAKWBI020000725">
    <property type="protein sequence ID" value="KAJ2892775.1"/>
    <property type="molecule type" value="Genomic_DNA"/>
</dbReference>
<feature type="domain" description="Metallo-beta-lactamase" evidence="1">
    <location>
        <begin position="15"/>
        <end position="209"/>
    </location>
</feature>
<dbReference type="GO" id="GO:0050313">
    <property type="term" value="F:sulfur dioxygenase activity"/>
    <property type="evidence" value="ECO:0007669"/>
    <property type="project" value="InterPro"/>
</dbReference>
<dbReference type="Gene3D" id="3.60.15.10">
    <property type="entry name" value="Ribonuclease Z/Hydroxyacylglutathione hydrolase-like"/>
    <property type="match status" value="1"/>
</dbReference>
<evidence type="ECO:0000259" key="1">
    <source>
        <dbReference type="SMART" id="SM00849"/>
    </source>
</evidence>
<dbReference type="GO" id="GO:0070813">
    <property type="term" value="P:hydrogen sulfide metabolic process"/>
    <property type="evidence" value="ECO:0007669"/>
    <property type="project" value="TreeGrafter"/>
</dbReference>
<reference evidence="2" key="1">
    <citation type="submission" date="2022-07" db="EMBL/GenBank/DDBJ databases">
        <title>Draft genome sequence of Zalerion maritima ATCC 34329, a (micro)plastics degrading marine fungus.</title>
        <authorList>
            <person name="Paco A."/>
            <person name="Goncalves M.F.M."/>
            <person name="Rocha-Santos T.A.P."/>
            <person name="Alves A."/>
        </authorList>
    </citation>
    <scope>NUCLEOTIDE SEQUENCE</scope>
    <source>
        <strain evidence="2">ATCC 34329</strain>
    </source>
</reference>
<protein>
    <submittedName>
        <fullName evidence="2">Metallo-hydrolase/oxidoreductase</fullName>
    </submittedName>
</protein>
<dbReference type="InterPro" id="IPR044528">
    <property type="entry name" value="POD-like_MBL-fold"/>
</dbReference>
<dbReference type="CDD" id="cd07724">
    <property type="entry name" value="POD-like_MBL-fold"/>
    <property type="match status" value="1"/>
</dbReference>
<dbReference type="PANTHER" id="PTHR43084:SF8">
    <property type="entry name" value="METALLO-BETA-LACTAMASE SUPERFAMILY PROTEIN"/>
    <property type="match status" value="1"/>
</dbReference>
<accession>A0AAD5WMB2</accession>
<name>A0AAD5WMB2_9PEZI</name>
<dbReference type="PANTHER" id="PTHR43084">
    <property type="entry name" value="PERSULFIDE DIOXYGENASE ETHE1"/>
    <property type="match status" value="1"/>
</dbReference>
<dbReference type="AlphaFoldDB" id="A0AAD5WMB2"/>
<evidence type="ECO:0000313" key="3">
    <source>
        <dbReference type="Proteomes" id="UP001201980"/>
    </source>
</evidence>
<dbReference type="GO" id="GO:0006749">
    <property type="term" value="P:glutathione metabolic process"/>
    <property type="evidence" value="ECO:0007669"/>
    <property type="project" value="InterPro"/>
</dbReference>
<sequence length="299" mass="33122">MVEPIVHQIFEPKTSTWQYIVADPKTKNAVVIDSVLDYDPTKNLISSESADNLLSVIAKEGYAILFVLETHVHADHLTAGKYLQNKLATIQGKKPQIGIGKRITSVQERFAGKYGISKAEWDGAFDRYFDDDENFTIGELEGKALHLPGHTPDHLGYQIGSNVFCGDSLFNTDVGSARCDFPGGDANALYNSVQKLLSLPENYRIYTGHDYPPGGDSGRKDPVPYMTVGDQLEQNKHLKKGTTEEQFVSWRKERDSGLAPPRLIHQSLQFNIRAGELPSATTGGDRLLHLPLKVEGVAW</sequence>
<dbReference type="Proteomes" id="UP001201980">
    <property type="component" value="Unassembled WGS sequence"/>
</dbReference>
<dbReference type="Pfam" id="PF00753">
    <property type="entry name" value="Lactamase_B"/>
    <property type="match status" value="1"/>
</dbReference>
<dbReference type="InterPro" id="IPR036866">
    <property type="entry name" value="RibonucZ/Hydroxyglut_hydro"/>
</dbReference>
<dbReference type="FunFam" id="3.60.15.10:FF:000033">
    <property type="entry name" value="MBL fold metallo-hydrolase"/>
    <property type="match status" value="1"/>
</dbReference>
<proteinExistence type="predicted"/>
<comment type="caution">
    <text evidence="2">The sequence shown here is derived from an EMBL/GenBank/DDBJ whole genome shotgun (WGS) entry which is preliminary data.</text>
</comment>
<dbReference type="SUPFAM" id="SSF56281">
    <property type="entry name" value="Metallo-hydrolase/oxidoreductase"/>
    <property type="match status" value="1"/>
</dbReference>
<dbReference type="InterPro" id="IPR001279">
    <property type="entry name" value="Metallo-B-lactamas"/>
</dbReference>
<organism evidence="2 3">
    <name type="scientific">Zalerion maritima</name>
    <dbReference type="NCBI Taxonomy" id="339359"/>
    <lineage>
        <taxon>Eukaryota</taxon>
        <taxon>Fungi</taxon>
        <taxon>Dikarya</taxon>
        <taxon>Ascomycota</taxon>
        <taxon>Pezizomycotina</taxon>
        <taxon>Sordariomycetes</taxon>
        <taxon>Lulworthiomycetidae</taxon>
        <taxon>Lulworthiales</taxon>
        <taxon>Lulworthiaceae</taxon>
        <taxon>Zalerion</taxon>
    </lineage>
</organism>
<dbReference type="SMART" id="SM00849">
    <property type="entry name" value="Lactamase_B"/>
    <property type="match status" value="1"/>
</dbReference>
<keyword evidence="3" id="KW-1185">Reference proteome</keyword>
<gene>
    <name evidence="2" type="ORF">MKZ38_009381</name>
</gene>
<evidence type="ECO:0000313" key="2">
    <source>
        <dbReference type="EMBL" id="KAJ2892775.1"/>
    </source>
</evidence>
<dbReference type="InterPro" id="IPR051682">
    <property type="entry name" value="Mito_Persulfide_Diox"/>
</dbReference>